<keyword evidence="2 5" id="KW-0812">Transmembrane</keyword>
<evidence type="ECO:0000259" key="8">
    <source>
        <dbReference type="Pfam" id="PF02096"/>
    </source>
</evidence>
<feature type="chain" id="PRO_5035287690" description="Membrane insertase YidC/Oxa/ALB C-terminal domain-containing protein" evidence="7">
    <location>
        <begin position="22"/>
        <end position="360"/>
    </location>
</feature>
<keyword evidence="7" id="KW-0732">Signal</keyword>
<dbReference type="GO" id="GO:0051205">
    <property type="term" value="P:protein insertion into membrane"/>
    <property type="evidence" value="ECO:0007669"/>
    <property type="project" value="TreeGrafter"/>
</dbReference>
<dbReference type="AlphaFoldDB" id="A0A8J6C7A1"/>
<gene>
    <name evidence="9" type="ORF">KFE25_003365</name>
</gene>
<keyword evidence="4 6" id="KW-0472">Membrane</keyword>
<dbReference type="PANTHER" id="PTHR12428:SF14">
    <property type="entry name" value="ALBINO3-LIKE PROTEIN 1, CHLOROPLASTIC"/>
    <property type="match status" value="1"/>
</dbReference>
<dbReference type="GO" id="GO:0032977">
    <property type="term" value="F:membrane insertase activity"/>
    <property type="evidence" value="ECO:0007669"/>
    <property type="project" value="InterPro"/>
</dbReference>
<dbReference type="NCBIfam" id="TIGR03592">
    <property type="entry name" value="yidC_oxa1_cterm"/>
    <property type="match status" value="1"/>
</dbReference>
<evidence type="ECO:0000256" key="1">
    <source>
        <dbReference type="ARBA" id="ARBA00004141"/>
    </source>
</evidence>
<accession>A0A8J6C7A1</accession>
<dbReference type="Proteomes" id="UP000751190">
    <property type="component" value="Unassembled WGS sequence"/>
</dbReference>
<feature type="transmembrane region" description="Helical" evidence="6">
    <location>
        <begin position="304"/>
        <end position="326"/>
    </location>
</feature>
<reference evidence="9" key="1">
    <citation type="submission" date="2021-05" db="EMBL/GenBank/DDBJ databases">
        <title>The genome of the haptophyte Pavlova lutheri (Diacronema luteri, Pavlovales) - a model for lipid biosynthesis in eukaryotic algae.</title>
        <authorList>
            <person name="Hulatt C.J."/>
            <person name="Posewitz M.C."/>
        </authorList>
    </citation>
    <scope>NUCLEOTIDE SEQUENCE</scope>
    <source>
        <strain evidence="9">NIVA-4/92</strain>
    </source>
</reference>
<feature type="signal peptide" evidence="7">
    <location>
        <begin position="1"/>
        <end position="21"/>
    </location>
</feature>
<dbReference type="InterPro" id="IPR001708">
    <property type="entry name" value="YidC/ALB3/OXA1/COX18"/>
</dbReference>
<evidence type="ECO:0000256" key="7">
    <source>
        <dbReference type="SAM" id="SignalP"/>
    </source>
</evidence>
<dbReference type="GO" id="GO:0016020">
    <property type="term" value="C:membrane"/>
    <property type="evidence" value="ECO:0007669"/>
    <property type="project" value="UniProtKB-SubCell"/>
</dbReference>
<evidence type="ECO:0000256" key="6">
    <source>
        <dbReference type="SAM" id="Phobius"/>
    </source>
</evidence>
<evidence type="ECO:0000256" key="4">
    <source>
        <dbReference type="ARBA" id="ARBA00023136"/>
    </source>
</evidence>
<dbReference type="EMBL" id="JAGTXO010000013">
    <property type="protein sequence ID" value="KAG8464302.1"/>
    <property type="molecule type" value="Genomic_DNA"/>
</dbReference>
<keyword evidence="3 6" id="KW-1133">Transmembrane helix</keyword>
<name>A0A8J6C7A1_DIALT</name>
<feature type="domain" description="Membrane insertase YidC/Oxa/ALB C-terminal" evidence="8">
    <location>
        <begin position="127"/>
        <end position="339"/>
    </location>
</feature>
<evidence type="ECO:0000313" key="10">
    <source>
        <dbReference type="Proteomes" id="UP000751190"/>
    </source>
</evidence>
<comment type="caution">
    <text evidence="9">The sequence shown here is derived from an EMBL/GenBank/DDBJ whole genome shotgun (WGS) entry which is preliminary data.</text>
</comment>
<protein>
    <recommendedName>
        <fullName evidence="8">Membrane insertase YidC/Oxa/ALB C-terminal domain-containing protein</fullName>
    </recommendedName>
</protein>
<organism evidence="9 10">
    <name type="scientific">Diacronema lutheri</name>
    <name type="common">Unicellular marine alga</name>
    <name type="synonym">Monochrysis lutheri</name>
    <dbReference type="NCBI Taxonomy" id="2081491"/>
    <lineage>
        <taxon>Eukaryota</taxon>
        <taxon>Haptista</taxon>
        <taxon>Haptophyta</taxon>
        <taxon>Pavlovophyceae</taxon>
        <taxon>Pavlovales</taxon>
        <taxon>Pavlovaceae</taxon>
        <taxon>Diacronema</taxon>
    </lineage>
</organism>
<comment type="subcellular location">
    <subcellularLocation>
        <location evidence="1 5">Membrane</location>
        <topology evidence="1 5">Multi-pass membrane protein</topology>
    </subcellularLocation>
</comment>
<dbReference type="PANTHER" id="PTHR12428">
    <property type="entry name" value="OXA1"/>
    <property type="match status" value="1"/>
</dbReference>
<comment type="similarity">
    <text evidence="5">Belongs to the OXA1/ALB3/YidC family.</text>
</comment>
<dbReference type="InterPro" id="IPR028055">
    <property type="entry name" value="YidC/Oxa/ALB_C"/>
</dbReference>
<dbReference type="CDD" id="cd20070">
    <property type="entry name" value="5TM_YidC_Alb3"/>
    <property type="match status" value="1"/>
</dbReference>
<evidence type="ECO:0000256" key="2">
    <source>
        <dbReference type="ARBA" id="ARBA00022692"/>
    </source>
</evidence>
<keyword evidence="10" id="KW-1185">Reference proteome</keyword>
<dbReference type="InterPro" id="IPR047196">
    <property type="entry name" value="YidC_ALB_C"/>
</dbReference>
<evidence type="ECO:0000256" key="3">
    <source>
        <dbReference type="ARBA" id="ARBA00022989"/>
    </source>
</evidence>
<evidence type="ECO:0000313" key="9">
    <source>
        <dbReference type="EMBL" id="KAG8464302.1"/>
    </source>
</evidence>
<dbReference type="Pfam" id="PF02096">
    <property type="entry name" value="60KD_IMP"/>
    <property type="match status" value="1"/>
</dbReference>
<dbReference type="OrthoDB" id="2148490at2759"/>
<feature type="transmembrane region" description="Helical" evidence="6">
    <location>
        <begin position="125"/>
        <end position="147"/>
    </location>
</feature>
<dbReference type="OMA" id="WHDTLCY"/>
<evidence type="ECO:0000256" key="5">
    <source>
        <dbReference type="RuleBase" id="RU003945"/>
    </source>
</evidence>
<proteinExistence type="inferred from homology"/>
<sequence>MSWHSIVVATLVACLTLEASAARTPRLHGAHAPVRSVLHSRAAPRVAARMVDASAVHSLVHGLPDALGATHALLADAAAAAPPADVASAGTGAASDPNIFDQYVSLIRTSIVSLHESLFTAGVPYAYAASIFLFTLCVKLFVLPLNWKQMEGTVAMQKLAPQQKQLQKWFGDNPQALQIQTSMLYSENQVNPLAGCLPSLLQIPVFIGLYRAIIGLSKDNVLSESFLWIPTLEGPVSEYGAGLGWLTDNWVDGHPSLGWHDTLCYLTLPLVLVLSQSLSMRILTPPTVGETSPDAERTQQILKFLPFMIGWFALSAPAGLGLYWFFNNVITTAQSIFIRSMLGAYPGQGSAPDEEATPSA</sequence>